<dbReference type="EMBL" id="CP029425">
    <property type="protein sequence ID" value="AWL92537.1"/>
    <property type="molecule type" value="Genomic_DNA"/>
</dbReference>
<protein>
    <submittedName>
        <fullName evidence="1">Uncharacterized protein</fullName>
    </submittedName>
</protein>
<dbReference type="AlphaFoldDB" id="A0A2U8P4D9"/>
<gene>
    <name evidence="1" type="ORF">CIT37_10195</name>
</gene>
<sequence>MISFLLSLAPGLIWINGVEIAAQMEPKRRPKDELHLNPNSLLVGRFRICATLVRDDSEV</sequence>
<evidence type="ECO:0000313" key="2">
    <source>
        <dbReference type="Proteomes" id="UP000215703"/>
    </source>
</evidence>
<accession>A0A2U8P4D9</accession>
<organism evidence="1 2">
    <name type="scientific">Bradyrhizobium ottawaense</name>
    <dbReference type="NCBI Taxonomy" id="931866"/>
    <lineage>
        <taxon>Bacteria</taxon>
        <taxon>Pseudomonadati</taxon>
        <taxon>Pseudomonadota</taxon>
        <taxon>Alphaproteobacteria</taxon>
        <taxon>Hyphomicrobiales</taxon>
        <taxon>Nitrobacteraceae</taxon>
        <taxon>Bradyrhizobium</taxon>
    </lineage>
</organism>
<name>A0A2U8P4D9_9BRAD</name>
<reference evidence="1 2" key="2">
    <citation type="journal article" date="2017" name="Syst. Appl. Microbiol.">
        <title>Soybeans inoculated with root zone soils of Canadian native legumes harbour diverse and novel Bradyrhizobium spp. that possess agricultural potential.</title>
        <authorList>
            <person name="Bromfield E.S.P."/>
            <person name="Cloutier S."/>
            <person name="Tambong J.T."/>
            <person name="Tran Thi T.V."/>
        </authorList>
    </citation>
    <scope>NUCLEOTIDE SEQUENCE [LARGE SCALE GENOMIC DNA]</scope>
    <source>
        <strain evidence="1 2">OO99</strain>
    </source>
</reference>
<evidence type="ECO:0000313" key="1">
    <source>
        <dbReference type="EMBL" id="AWL92537.1"/>
    </source>
</evidence>
<reference evidence="1 2" key="1">
    <citation type="journal article" date="2014" name="Int. J. Syst. Evol. Microbiol.">
        <title>Bradyrhizobium ottawaense sp. nov., a symbiotic nitrogen fixing bacterium from root nodules of soybeans in Canada.</title>
        <authorList>
            <person name="Yu X."/>
            <person name="Cloutier S."/>
            <person name="Tambong J.T."/>
            <person name="Bromfield E.S."/>
        </authorList>
    </citation>
    <scope>NUCLEOTIDE SEQUENCE [LARGE SCALE GENOMIC DNA]</scope>
    <source>
        <strain evidence="1 2">OO99</strain>
    </source>
</reference>
<proteinExistence type="predicted"/>
<dbReference type="Proteomes" id="UP000215703">
    <property type="component" value="Chromosome"/>
</dbReference>